<keyword evidence="1" id="KW-1133">Transmembrane helix</keyword>
<dbReference type="Proteomes" id="UP000520767">
    <property type="component" value="Unassembled WGS sequence"/>
</dbReference>
<keyword evidence="3" id="KW-1185">Reference proteome</keyword>
<name>A0A7W7Q9W3_9PSEU</name>
<dbReference type="EMBL" id="JACHJQ010000006">
    <property type="protein sequence ID" value="MBB4909637.1"/>
    <property type="molecule type" value="Genomic_DNA"/>
</dbReference>
<evidence type="ECO:0000313" key="3">
    <source>
        <dbReference type="Proteomes" id="UP000520767"/>
    </source>
</evidence>
<protein>
    <submittedName>
        <fullName evidence="2">Uncharacterized protein (DUF3084 family)</fullName>
    </submittedName>
</protein>
<dbReference type="RefSeq" id="WP_184813718.1">
    <property type="nucleotide sequence ID" value="NZ_JACHJQ010000006.1"/>
</dbReference>
<accession>A0A7W7Q9W3</accession>
<keyword evidence="1" id="KW-0472">Membrane</keyword>
<evidence type="ECO:0000256" key="1">
    <source>
        <dbReference type="SAM" id="Phobius"/>
    </source>
</evidence>
<proteinExistence type="predicted"/>
<sequence length="116" mass="12259">MNGTRRTTVVYAVVLGVLVAAAGAFVALFLIERSAASEVGGQVTVTERELSGARDRLGTARSTVDELADDEQVLRDEVDALRACADPTKASIDAVRAGDDQALSDSIDQMILYCGR</sequence>
<reference evidence="2 3" key="1">
    <citation type="submission" date="2020-08" db="EMBL/GenBank/DDBJ databases">
        <title>Genomic Encyclopedia of Type Strains, Phase III (KMG-III): the genomes of soil and plant-associated and newly described type strains.</title>
        <authorList>
            <person name="Whitman W."/>
        </authorList>
    </citation>
    <scope>NUCLEOTIDE SEQUENCE [LARGE SCALE GENOMIC DNA]</scope>
    <source>
        <strain evidence="2 3">CECT 8960</strain>
    </source>
</reference>
<dbReference type="AlphaFoldDB" id="A0A7W7Q9W3"/>
<evidence type="ECO:0000313" key="2">
    <source>
        <dbReference type="EMBL" id="MBB4909637.1"/>
    </source>
</evidence>
<feature type="transmembrane region" description="Helical" evidence="1">
    <location>
        <begin position="9"/>
        <end position="31"/>
    </location>
</feature>
<gene>
    <name evidence="2" type="ORF">FHR82_005895</name>
</gene>
<keyword evidence="1" id="KW-0812">Transmembrane</keyword>
<comment type="caution">
    <text evidence="2">The sequence shown here is derived from an EMBL/GenBank/DDBJ whole genome shotgun (WGS) entry which is preliminary data.</text>
</comment>
<organism evidence="2 3">
    <name type="scientific">Actinophytocola algeriensis</name>
    <dbReference type="NCBI Taxonomy" id="1768010"/>
    <lineage>
        <taxon>Bacteria</taxon>
        <taxon>Bacillati</taxon>
        <taxon>Actinomycetota</taxon>
        <taxon>Actinomycetes</taxon>
        <taxon>Pseudonocardiales</taxon>
        <taxon>Pseudonocardiaceae</taxon>
    </lineage>
</organism>